<reference evidence="2 3" key="1">
    <citation type="journal article" date="2019" name="Commun. Biol.">
        <title>The bagworm genome reveals a unique fibroin gene that provides high tensile strength.</title>
        <authorList>
            <person name="Kono N."/>
            <person name="Nakamura H."/>
            <person name="Ohtoshi R."/>
            <person name="Tomita M."/>
            <person name="Numata K."/>
            <person name="Arakawa K."/>
        </authorList>
    </citation>
    <scope>NUCLEOTIDE SEQUENCE [LARGE SCALE GENOMIC DNA]</scope>
</reference>
<sequence>MEPKLKLSMGVKLESRACRNQNDEQHWNKNRERVLNKKREQGSARSFSWGPYTVANFNEIQVVSEIIVVQARCGPCQRKACGAGLSRAIFEFYPPFCLGGSKVPCERCIMCVVVVKKEHIASRVKERCVKNQNLDQAQNRNRNGGQDWSRKLEQDRDQL</sequence>
<organism evidence="2 3">
    <name type="scientific">Eumeta variegata</name>
    <name type="common">Bagworm moth</name>
    <name type="synonym">Eumeta japonica</name>
    <dbReference type="NCBI Taxonomy" id="151549"/>
    <lineage>
        <taxon>Eukaryota</taxon>
        <taxon>Metazoa</taxon>
        <taxon>Ecdysozoa</taxon>
        <taxon>Arthropoda</taxon>
        <taxon>Hexapoda</taxon>
        <taxon>Insecta</taxon>
        <taxon>Pterygota</taxon>
        <taxon>Neoptera</taxon>
        <taxon>Endopterygota</taxon>
        <taxon>Lepidoptera</taxon>
        <taxon>Glossata</taxon>
        <taxon>Ditrysia</taxon>
        <taxon>Tineoidea</taxon>
        <taxon>Psychidae</taxon>
        <taxon>Oiketicinae</taxon>
        <taxon>Eumeta</taxon>
    </lineage>
</organism>
<feature type="compositionally biased region" description="Polar residues" evidence="1">
    <location>
        <begin position="137"/>
        <end position="146"/>
    </location>
</feature>
<name>A0A4C1WW45_EUMVA</name>
<dbReference type="EMBL" id="BGZK01000674">
    <property type="protein sequence ID" value="GBP55658.1"/>
    <property type="molecule type" value="Genomic_DNA"/>
</dbReference>
<gene>
    <name evidence="2" type="ORF">EVAR_97866_1</name>
</gene>
<protein>
    <submittedName>
        <fullName evidence="2">Uncharacterized protein</fullName>
    </submittedName>
</protein>
<comment type="caution">
    <text evidence="2">The sequence shown here is derived from an EMBL/GenBank/DDBJ whole genome shotgun (WGS) entry which is preliminary data.</text>
</comment>
<feature type="compositionally biased region" description="Basic and acidic residues" evidence="1">
    <location>
        <begin position="148"/>
        <end position="159"/>
    </location>
</feature>
<dbReference type="Proteomes" id="UP000299102">
    <property type="component" value="Unassembled WGS sequence"/>
</dbReference>
<evidence type="ECO:0000313" key="2">
    <source>
        <dbReference type="EMBL" id="GBP55658.1"/>
    </source>
</evidence>
<proteinExistence type="predicted"/>
<dbReference type="AlphaFoldDB" id="A0A4C1WW45"/>
<keyword evidence="3" id="KW-1185">Reference proteome</keyword>
<feature type="region of interest" description="Disordered" evidence="1">
    <location>
        <begin position="137"/>
        <end position="159"/>
    </location>
</feature>
<accession>A0A4C1WW45</accession>
<evidence type="ECO:0000313" key="3">
    <source>
        <dbReference type="Proteomes" id="UP000299102"/>
    </source>
</evidence>
<evidence type="ECO:0000256" key="1">
    <source>
        <dbReference type="SAM" id="MobiDB-lite"/>
    </source>
</evidence>